<dbReference type="RefSeq" id="WP_054293580.1">
    <property type="nucleotide sequence ID" value="NZ_CP012752.1"/>
</dbReference>
<evidence type="ECO:0000313" key="2">
    <source>
        <dbReference type="Proteomes" id="UP000063699"/>
    </source>
</evidence>
<gene>
    <name evidence="1" type="ORF">AOZ06_36725</name>
</gene>
<dbReference type="Proteomes" id="UP000063699">
    <property type="component" value="Chromosome"/>
</dbReference>
<dbReference type="AlphaFoldDB" id="A0A0N9IAB7"/>
<organism evidence="1 2">
    <name type="scientific">Kibdelosporangium phytohabitans</name>
    <dbReference type="NCBI Taxonomy" id="860235"/>
    <lineage>
        <taxon>Bacteria</taxon>
        <taxon>Bacillati</taxon>
        <taxon>Actinomycetota</taxon>
        <taxon>Actinomycetes</taxon>
        <taxon>Pseudonocardiales</taxon>
        <taxon>Pseudonocardiaceae</taxon>
        <taxon>Kibdelosporangium</taxon>
    </lineage>
</organism>
<protein>
    <submittedName>
        <fullName evidence="1">Uncharacterized protein</fullName>
    </submittedName>
</protein>
<dbReference type="KEGG" id="kphy:AOZ06_36725"/>
<dbReference type="EMBL" id="CP012752">
    <property type="protein sequence ID" value="ALG11684.1"/>
    <property type="molecule type" value="Genomic_DNA"/>
</dbReference>
<proteinExistence type="predicted"/>
<keyword evidence="2" id="KW-1185">Reference proteome</keyword>
<name>A0A0N9IAB7_9PSEU</name>
<sequence>MTNAEISSWAEREMLSSEDDHITDLEAWSVLKILTGADAPSTDRDWLYYQEDFAAWLARLAG</sequence>
<accession>A0A0N9IAB7</accession>
<reference evidence="1 2" key="1">
    <citation type="submission" date="2015-07" db="EMBL/GenBank/DDBJ databases">
        <title>Genome sequencing of Kibdelosporangium phytohabitans.</title>
        <authorList>
            <person name="Qin S."/>
            <person name="Xing K."/>
        </authorList>
    </citation>
    <scope>NUCLEOTIDE SEQUENCE [LARGE SCALE GENOMIC DNA]</scope>
    <source>
        <strain evidence="1 2">KLBMP1111</strain>
    </source>
</reference>
<evidence type="ECO:0000313" key="1">
    <source>
        <dbReference type="EMBL" id="ALG11684.1"/>
    </source>
</evidence>
<dbReference type="OrthoDB" id="4331753at2"/>